<evidence type="ECO:0000313" key="2">
    <source>
        <dbReference type="EMBL" id="GAG34343.1"/>
    </source>
</evidence>
<reference evidence="2" key="1">
    <citation type="journal article" date="2014" name="Front. Microbiol.">
        <title>High frequency of phylogenetically diverse reductive dehalogenase-homologous genes in deep subseafloor sedimentary metagenomes.</title>
        <authorList>
            <person name="Kawai M."/>
            <person name="Futagami T."/>
            <person name="Toyoda A."/>
            <person name="Takaki Y."/>
            <person name="Nishi S."/>
            <person name="Hori S."/>
            <person name="Arai W."/>
            <person name="Tsubouchi T."/>
            <person name="Morono Y."/>
            <person name="Uchiyama I."/>
            <person name="Ito T."/>
            <person name="Fujiyama A."/>
            <person name="Inagaki F."/>
            <person name="Takami H."/>
        </authorList>
    </citation>
    <scope>NUCLEOTIDE SEQUENCE</scope>
    <source>
        <strain evidence="2">Expedition CK06-06</strain>
    </source>
</reference>
<feature type="compositionally biased region" description="Basic and acidic residues" evidence="1">
    <location>
        <begin position="1"/>
        <end position="21"/>
    </location>
</feature>
<dbReference type="AlphaFoldDB" id="X0XCE9"/>
<sequence>MANGKDNDAEVPADKPVEEQARQQTGQQQVRVRLDERNMTTSYANAFRTNGTAEEVMLDFGLNLVGPPSREGDKAEIVFRVNDRVILNYYSAKRLALTLS</sequence>
<name>X0XCE9_9ZZZZ</name>
<evidence type="ECO:0000256" key="1">
    <source>
        <dbReference type="SAM" id="MobiDB-lite"/>
    </source>
</evidence>
<dbReference type="EMBL" id="BARS01046915">
    <property type="protein sequence ID" value="GAG34343.1"/>
    <property type="molecule type" value="Genomic_DNA"/>
</dbReference>
<organism evidence="2">
    <name type="scientific">marine sediment metagenome</name>
    <dbReference type="NCBI Taxonomy" id="412755"/>
    <lineage>
        <taxon>unclassified sequences</taxon>
        <taxon>metagenomes</taxon>
        <taxon>ecological metagenomes</taxon>
    </lineage>
</organism>
<comment type="caution">
    <text evidence="2">The sequence shown here is derived from an EMBL/GenBank/DDBJ whole genome shotgun (WGS) entry which is preliminary data.</text>
</comment>
<feature type="region of interest" description="Disordered" evidence="1">
    <location>
        <begin position="1"/>
        <end position="29"/>
    </location>
</feature>
<accession>X0XCE9</accession>
<protein>
    <submittedName>
        <fullName evidence="2">Uncharacterized protein</fullName>
    </submittedName>
</protein>
<proteinExistence type="predicted"/>
<feature type="non-terminal residue" evidence="2">
    <location>
        <position position="100"/>
    </location>
</feature>
<dbReference type="InterPro" id="IPR021857">
    <property type="entry name" value="DUF3467"/>
</dbReference>
<gene>
    <name evidence="2" type="ORF">S01H1_70538</name>
</gene>
<dbReference type="Pfam" id="PF11950">
    <property type="entry name" value="DUF3467"/>
    <property type="match status" value="1"/>
</dbReference>